<organism evidence="1 2">
    <name type="scientific">Caloramator fervidus</name>
    <dbReference type="NCBI Taxonomy" id="29344"/>
    <lineage>
        <taxon>Bacteria</taxon>
        <taxon>Bacillati</taxon>
        <taxon>Bacillota</taxon>
        <taxon>Clostridia</taxon>
        <taxon>Eubacteriales</taxon>
        <taxon>Clostridiaceae</taxon>
        <taxon>Caloramator</taxon>
    </lineage>
</organism>
<reference evidence="2" key="1">
    <citation type="submission" date="2016-10" db="EMBL/GenBank/DDBJ databases">
        <authorList>
            <person name="Varghese N."/>
            <person name="Submissions S."/>
        </authorList>
    </citation>
    <scope>NUCLEOTIDE SEQUENCE [LARGE SCALE GENOMIC DNA]</scope>
    <source>
        <strain evidence="2">DSM 5463</strain>
    </source>
</reference>
<dbReference type="InterPro" id="IPR012190">
    <property type="entry name" value="UCP036698"/>
</dbReference>
<dbReference type="AlphaFoldDB" id="A0A1H5UMK0"/>
<name>A0A1H5UMK0_9CLOT</name>
<dbReference type="EMBL" id="FNUK01000010">
    <property type="protein sequence ID" value="SEF76265.1"/>
    <property type="molecule type" value="Genomic_DNA"/>
</dbReference>
<keyword evidence="2" id="KW-1185">Reference proteome</keyword>
<dbReference type="Proteomes" id="UP000242850">
    <property type="component" value="Unassembled WGS sequence"/>
</dbReference>
<dbReference type="Pfam" id="PF14084">
    <property type="entry name" value="DUF4264"/>
    <property type="match status" value="1"/>
</dbReference>
<evidence type="ECO:0008006" key="3">
    <source>
        <dbReference type="Google" id="ProtNLM"/>
    </source>
</evidence>
<evidence type="ECO:0000313" key="2">
    <source>
        <dbReference type="Proteomes" id="UP000242850"/>
    </source>
</evidence>
<protein>
    <recommendedName>
        <fullName evidence="3">DUF4264 domain-containing protein</fullName>
    </recommendedName>
</protein>
<evidence type="ECO:0000313" key="1">
    <source>
        <dbReference type="EMBL" id="SEF76265.1"/>
    </source>
</evidence>
<dbReference type="RefSeq" id="WP_423236635.1">
    <property type="nucleotide sequence ID" value="NZ_FNUK01000010.1"/>
</dbReference>
<gene>
    <name evidence="1" type="ORF">SAMN05660865_00941</name>
</gene>
<proteinExistence type="predicted"/>
<sequence length="75" mass="8930">MADKGGYFMKKMHEDLHLIALMEFKSYDEMYKVVDFLNKNLKKYGLIFGLTRKDGKDTISIYDAEYTNYEQNTEK</sequence>
<accession>A0A1H5UMK0</accession>